<feature type="non-terminal residue" evidence="1">
    <location>
        <position position="1"/>
    </location>
</feature>
<gene>
    <name evidence="1" type="primary">dpp5_4</name>
    <name evidence="1" type="ORF">EV182_004695</name>
</gene>
<evidence type="ECO:0000313" key="2">
    <source>
        <dbReference type="Proteomes" id="UP001145114"/>
    </source>
</evidence>
<sequence>PDSNTYTVSPKGDKLAFTLRPQREGFVWSTDVDIYIVDTDPNRGPEQPVLITGAYDGTASNPAFSGDGTKLAWLQMETPKYEADINRIHVFDVMEGRELPLSLARDWDQSPSDLTWSWDDRVLYATVDIKGSTQIFAIDIAEGRRTDITSEYGYGIVEVPQPISASELLVYAGDLDKPGNAFVIPSTYSRGGGGGSGPPPTPRQLTDVNGDKLRGVYLDKAHDFWFKGARGDLVHGWYLLPYGFDAAKKWPLAMIVHGGPQQNNDKAFSYAQWNENMYANAGFFTVLINFHGSPSYGQDFTNSINNQWGGYPYEDLILGLDYLLDQFDFIDSNRMVSLGASYGGYMQNWLNGHTDRFQCLVNHDGEFDLTSSYYSTDELWFPEYDLDGVPFRGAESLKPLYRERYSDGYKRWSPSEYADQMKTPTLFIHGQNDFRLSLSQSIMPFTLLRRKGIQARLMYFPDEDHWTNRKANSIRWFTEVMRWISGCTNTSLPYELPQLL</sequence>
<dbReference type="Proteomes" id="UP001145114">
    <property type="component" value="Unassembled WGS sequence"/>
</dbReference>
<organism evidence="1 2">
    <name type="scientific">Spiromyces aspiralis</name>
    <dbReference type="NCBI Taxonomy" id="68401"/>
    <lineage>
        <taxon>Eukaryota</taxon>
        <taxon>Fungi</taxon>
        <taxon>Fungi incertae sedis</taxon>
        <taxon>Zoopagomycota</taxon>
        <taxon>Kickxellomycotina</taxon>
        <taxon>Kickxellomycetes</taxon>
        <taxon>Kickxellales</taxon>
        <taxon>Kickxellaceae</taxon>
        <taxon>Spiromyces</taxon>
    </lineage>
</organism>
<proteinExistence type="predicted"/>
<keyword evidence="2" id="KW-1185">Reference proteome</keyword>
<comment type="caution">
    <text evidence="1">The sequence shown here is derived from an EMBL/GenBank/DDBJ whole genome shotgun (WGS) entry which is preliminary data.</text>
</comment>
<accession>A0ACC1HPJ5</accession>
<name>A0ACC1HPJ5_9FUNG</name>
<reference evidence="1" key="1">
    <citation type="submission" date="2022-06" db="EMBL/GenBank/DDBJ databases">
        <title>Phylogenomic reconstructions and comparative analyses of Kickxellomycotina fungi.</title>
        <authorList>
            <person name="Reynolds N.K."/>
            <person name="Stajich J.E."/>
            <person name="Barry K."/>
            <person name="Grigoriev I.V."/>
            <person name="Crous P."/>
            <person name="Smith M.E."/>
        </authorList>
    </citation>
    <scope>NUCLEOTIDE SEQUENCE</scope>
    <source>
        <strain evidence="1">RSA 2271</strain>
    </source>
</reference>
<evidence type="ECO:0000313" key="1">
    <source>
        <dbReference type="EMBL" id="KAJ1678137.1"/>
    </source>
</evidence>
<dbReference type="EMBL" id="JAMZIH010001500">
    <property type="protein sequence ID" value="KAJ1678137.1"/>
    <property type="molecule type" value="Genomic_DNA"/>
</dbReference>
<protein>
    <submittedName>
        <fullName evidence="1">Dipeptidylpeptidase</fullName>
    </submittedName>
</protein>